<name>A0ABV5LKL3_9ACTN</name>
<protein>
    <submittedName>
        <fullName evidence="3">Type II toxin-antitoxin system PemK/MazF family toxin</fullName>
    </submittedName>
</protein>
<accession>A0ABV5LKL3</accession>
<sequence>MSSEIQRGAVWRVPTVGRERTVLVIENNAVIRLHPGGIICVVIQEAEDARDTLVTVPIEHPVRGVVMAPDIAAFRPRRFEEGKLLGYVSAEDLERVSRAVRAVLDL</sequence>
<proteinExistence type="inferred from homology"/>
<keyword evidence="2" id="KW-1277">Toxin-antitoxin system</keyword>
<reference evidence="3 4" key="1">
    <citation type="submission" date="2024-09" db="EMBL/GenBank/DDBJ databases">
        <authorList>
            <person name="Sun Q."/>
            <person name="Mori K."/>
        </authorList>
    </citation>
    <scope>NUCLEOTIDE SEQUENCE [LARGE SCALE GENOMIC DNA]</scope>
    <source>
        <strain evidence="3 4">JCM 9767</strain>
    </source>
</reference>
<dbReference type="InterPro" id="IPR011067">
    <property type="entry name" value="Plasmid_toxin/cell-grow_inhib"/>
</dbReference>
<keyword evidence="4" id="KW-1185">Reference proteome</keyword>
<dbReference type="EMBL" id="JBHMDI010000184">
    <property type="protein sequence ID" value="MFB9352459.1"/>
    <property type="molecule type" value="Genomic_DNA"/>
</dbReference>
<evidence type="ECO:0000256" key="1">
    <source>
        <dbReference type="ARBA" id="ARBA00007521"/>
    </source>
</evidence>
<dbReference type="InterPro" id="IPR003477">
    <property type="entry name" value="PemK-like"/>
</dbReference>
<dbReference type="Gene3D" id="2.30.30.110">
    <property type="match status" value="1"/>
</dbReference>
<dbReference type="Proteomes" id="UP001589753">
    <property type="component" value="Unassembled WGS sequence"/>
</dbReference>
<gene>
    <name evidence="3" type="ORF">ACFFUA_34475</name>
</gene>
<comment type="similarity">
    <text evidence="1">Belongs to the PemK/MazF family.</text>
</comment>
<dbReference type="RefSeq" id="WP_366482500.1">
    <property type="nucleotide sequence ID" value="NZ_JBHMDI010000184.1"/>
</dbReference>
<evidence type="ECO:0000313" key="4">
    <source>
        <dbReference type="Proteomes" id="UP001589753"/>
    </source>
</evidence>
<dbReference type="SUPFAM" id="SSF50118">
    <property type="entry name" value="Cell growth inhibitor/plasmid maintenance toxic component"/>
    <property type="match status" value="1"/>
</dbReference>
<evidence type="ECO:0000256" key="2">
    <source>
        <dbReference type="ARBA" id="ARBA00022649"/>
    </source>
</evidence>
<organism evidence="3 4">
    <name type="scientific">Streptomyces heliomycini</name>
    <dbReference type="NCBI Taxonomy" id="284032"/>
    <lineage>
        <taxon>Bacteria</taxon>
        <taxon>Bacillati</taxon>
        <taxon>Actinomycetota</taxon>
        <taxon>Actinomycetes</taxon>
        <taxon>Kitasatosporales</taxon>
        <taxon>Streptomycetaceae</taxon>
        <taxon>Streptomyces</taxon>
    </lineage>
</organism>
<evidence type="ECO:0000313" key="3">
    <source>
        <dbReference type="EMBL" id="MFB9352459.1"/>
    </source>
</evidence>
<comment type="caution">
    <text evidence="3">The sequence shown here is derived from an EMBL/GenBank/DDBJ whole genome shotgun (WGS) entry which is preliminary data.</text>
</comment>
<dbReference type="Pfam" id="PF02452">
    <property type="entry name" value="PemK_toxin"/>
    <property type="match status" value="1"/>
</dbReference>